<protein>
    <submittedName>
        <fullName evidence="1">Uncharacterized protein</fullName>
    </submittedName>
</protein>
<name>A0A8H4NUW3_9HYPO</name>
<dbReference type="EMBL" id="JAADJG010000327">
    <property type="protein sequence ID" value="KAF4448620.1"/>
    <property type="molecule type" value="Genomic_DNA"/>
</dbReference>
<gene>
    <name evidence="1" type="ORF">F53441_7996</name>
</gene>
<dbReference type="Proteomes" id="UP000605986">
    <property type="component" value="Unassembled WGS sequence"/>
</dbReference>
<proteinExistence type="predicted"/>
<evidence type="ECO:0000313" key="1">
    <source>
        <dbReference type="EMBL" id="KAF4448620.1"/>
    </source>
</evidence>
<reference evidence="1" key="1">
    <citation type="submission" date="2020-01" db="EMBL/GenBank/DDBJ databases">
        <title>Identification and distribution of gene clusters putatively required for synthesis of sphingolipid metabolism inhibitors in phylogenetically diverse species of the filamentous fungus Fusarium.</title>
        <authorList>
            <person name="Kim H.-S."/>
            <person name="Busman M."/>
            <person name="Brown D.W."/>
            <person name="Divon H."/>
            <person name="Uhlig S."/>
            <person name="Proctor R.H."/>
        </authorList>
    </citation>
    <scope>NUCLEOTIDE SEQUENCE</scope>
    <source>
        <strain evidence="1">NRRL 53441</strain>
    </source>
</reference>
<dbReference type="AlphaFoldDB" id="A0A8H4NUW3"/>
<organism evidence="1 2">
    <name type="scientific">Fusarium austroafricanum</name>
    <dbReference type="NCBI Taxonomy" id="2364996"/>
    <lineage>
        <taxon>Eukaryota</taxon>
        <taxon>Fungi</taxon>
        <taxon>Dikarya</taxon>
        <taxon>Ascomycota</taxon>
        <taxon>Pezizomycotina</taxon>
        <taxon>Sordariomycetes</taxon>
        <taxon>Hypocreomycetidae</taxon>
        <taxon>Hypocreales</taxon>
        <taxon>Nectriaceae</taxon>
        <taxon>Fusarium</taxon>
        <taxon>Fusarium concolor species complex</taxon>
    </lineage>
</organism>
<sequence length="365" mass="42111">MGRLGFLDLPREVQLPIIEYALSSLIVPVIQPNCIDQHQPNNAYLEYGTLNIRLTCRAMNQLVKTIRAVDAPDYSKERHTFCINFKKDILRIFKGQIPVYMDKHGEVLPNPAQHVLSVYNYEIPYDRHNRLTVAVPRPIPRQMGPTPQRLQSTGADYFISKGIPVDTGEKWQINPCFYGKEPSEFNQERPHYYFCSPAYQILSPLDPYEIKYKANTSLPDSDIGIGIIGARIPYVGFYGHDRGERSMGGNWSKFVYNKDTEEVFFAPMYGGDLEPSVKIPCGLRGKKKVWQDHHPQFVAHVTLIRNGDDMPFMKGNLSWMPVWDKARIRSSHPWSENLTDERIECLYNEDIAHLWALHEVREEAN</sequence>
<comment type="caution">
    <text evidence="1">The sequence shown here is derived from an EMBL/GenBank/DDBJ whole genome shotgun (WGS) entry which is preliminary data.</text>
</comment>
<keyword evidence="2" id="KW-1185">Reference proteome</keyword>
<evidence type="ECO:0000313" key="2">
    <source>
        <dbReference type="Proteomes" id="UP000605986"/>
    </source>
</evidence>
<accession>A0A8H4NUW3</accession>